<protein>
    <submittedName>
        <fullName evidence="2">Uncharacterized protein</fullName>
    </submittedName>
</protein>
<feature type="region of interest" description="Disordered" evidence="1">
    <location>
        <begin position="1"/>
        <end position="24"/>
    </location>
</feature>
<feature type="compositionally biased region" description="Basic residues" evidence="1">
    <location>
        <begin position="13"/>
        <end position="24"/>
    </location>
</feature>
<organism evidence="2">
    <name type="scientific">Rhizophora mucronata</name>
    <name type="common">Asiatic mangrove</name>
    <dbReference type="NCBI Taxonomy" id="61149"/>
    <lineage>
        <taxon>Eukaryota</taxon>
        <taxon>Viridiplantae</taxon>
        <taxon>Streptophyta</taxon>
        <taxon>Embryophyta</taxon>
        <taxon>Tracheophyta</taxon>
        <taxon>Spermatophyta</taxon>
        <taxon>Magnoliopsida</taxon>
        <taxon>eudicotyledons</taxon>
        <taxon>Gunneridae</taxon>
        <taxon>Pentapetalae</taxon>
        <taxon>rosids</taxon>
        <taxon>fabids</taxon>
        <taxon>Malpighiales</taxon>
        <taxon>Rhizophoraceae</taxon>
        <taxon>Rhizophora</taxon>
    </lineage>
</organism>
<accession>A0A2P2IJB6</accession>
<proteinExistence type="predicted"/>
<dbReference type="EMBL" id="GGEC01000841">
    <property type="protein sequence ID" value="MBW81324.1"/>
    <property type="molecule type" value="Transcribed_RNA"/>
</dbReference>
<dbReference type="AlphaFoldDB" id="A0A2P2IJB6"/>
<evidence type="ECO:0000313" key="2">
    <source>
        <dbReference type="EMBL" id="MBW81324.1"/>
    </source>
</evidence>
<sequence>MSTTSNNLAQEKKNKRSSGIHLVH</sequence>
<reference evidence="2" key="1">
    <citation type="submission" date="2018-02" db="EMBL/GenBank/DDBJ databases">
        <title>Rhizophora mucronata_Transcriptome.</title>
        <authorList>
            <person name="Meera S.P."/>
            <person name="Sreeshan A."/>
            <person name="Augustine A."/>
        </authorList>
    </citation>
    <scope>NUCLEOTIDE SEQUENCE</scope>
    <source>
        <tissue evidence="2">Leaf</tissue>
    </source>
</reference>
<evidence type="ECO:0000256" key="1">
    <source>
        <dbReference type="SAM" id="MobiDB-lite"/>
    </source>
</evidence>
<name>A0A2P2IJB6_RHIMU</name>